<feature type="domain" description="Phosphoribosyltransferase" evidence="12">
    <location>
        <begin position="58"/>
        <end position="156"/>
    </location>
</feature>
<evidence type="ECO:0000256" key="9">
    <source>
        <dbReference type="ARBA" id="ARBA00022679"/>
    </source>
</evidence>
<comment type="subcellular location">
    <subcellularLocation>
        <location evidence="3 11">Cytoplasm</location>
    </subcellularLocation>
</comment>
<evidence type="ECO:0000256" key="10">
    <source>
        <dbReference type="ARBA" id="ARBA00022726"/>
    </source>
</evidence>
<dbReference type="PANTHER" id="PTHR32315:SF3">
    <property type="entry name" value="ADENINE PHOSPHORIBOSYLTRANSFERASE"/>
    <property type="match status" value="1"/>
</dbReference>
<reference evidence="13 14" key="1">
    <citation type="submission" date="2023-07" db="EMBL/GenBank/DDBJ databases">
        <title>Comparative genomics of wheat-associated soil bacteria to identify genetic determinants of phenazine resistance.</title>
        <authorList>
            <person name="Mouncey N."/>
        </authorList>
    </citation>
    <scope>NUCLEOTIDE SEQUENCE [LARGE SCALE GENOMIC DNA]</scope>
    <source>
        <strain evidence="13 14">V3I3</strain>
    </source>
</reference>
<dbReference type="PANTHER" id="PTHR32315">
    <property type="entry name" value="ADENINE PHOSPHORIBOSYLTRANSFERASE"/>
    <property type="match status" value="1"/>
</dbReference>
<proteinExistence type="inferred from homology"/>
<evidence type="ECO:0000256" key="5">
    <source>
        <dbReference type="ARBA" id="ARBA00008391"/>
    </source>
</evidence>
<keyword evidence="14" id="KW-1185">Reference proteome</keyword>
<dbReference type="EC" id="2.4.2.7" evidence="6 11"/>
<comment type="subunit">
    <text evidence="11">Homodimer.</text>
</comment>
<dbReference type="GO" id="GO:0003999">
    <property type="term" value="F:adenine phosphoribosyltransferase activity"/>
    <property type="evidence" value="ECO:0007669"/>
    <property type="project" value="UniProtKB-EC"/>
</dbReference>
<comment type="caution">
    <text evidence="13">The sequence shown here is derived from an EMBL/GenBank/DDBJ whole genome shotgun (WGS) entry which is preliminary data.</text>
</comment>
<dbReference type="EMBL" id="JAUSYY010000001">
    <property type="protein sequence ID" value="MDQ0893746.1"/>
    <property type="molecule type" value="Genomic_DNA"/>
</dbReference>
<dbReference type="Proteomes" id="UP001239083">
    <property type="component" value="Unassembled WGS sequence"/>
</dbReference>
<keyword evidence="9 11" id="KW-0808">Transferase</keyword>
<dbReference type="Gene3D" id="3.40.50.2020">
    <property type="match status" value="1"/>
</dbReference>
<dbReference type="Pfam" id="PF00156">
    <property type="entry name" value="Pribosyltran"/>
    <property type="match status" value="1"/>
</dbReference>
<dbReference type="HAMAP" id="MF_00004">
    <property type="entry name" value="Aden_phosphoribosyltr"/>
    <property type="match status" value="1"/>
</dbReference>
<keyword evidence="7 11" id="KW-0963">Cytoplasm</keyword>
<evidence type="ECO:0000313" key="13">
    <source>
        <dbReference type="EMBL" id="MDQ0893746.1"/>
    </source>
</evidence>
<comment type="catalytic activity">
    <reaction evidence="1 11">
        <text>AMP + diphosphate = 5-phospho-alpha-D-ribose 1-diphosphate + adenine</text>
        <dbReference type="Rhea" id="RHEA:16609"/>
        <dbReference type="ChEBI" id="CHEBI:16708"/>
        <dbReference type="ChEBI" id="CHEBI:33019"/>
        <dbReference type="ChEBI" id="CHEBI:58017"/>
        <dbReference type="ChEBI" id="CHEBI:456215"/>
        <dbReference type="EC" id="2.4.2.7"/>
    </reaction>
</comment>
<dbReference type="CDD" id="cd06223">
    <property type="entry name" value="PRTases_typeI"/>
    <property type="match status" value="1"/>
</dbReference>
<dbReference type="InterPro" id="IPR050054">
    <property type="entry name" value="UPRTase/APRTase"/>
</dbReference>
<comment type="function">
    <text evidence="2 11">Catalyzes a salvage reaction resulting in the formation of AMP, that is energically less costly than de novo synthesis.</text>
</comment>
<evidence type="ECO:0000313" key="14">
    <source>
        <dbReference type="Proteomes" id="UP001239083"/>
    </source>
</evidence>
<comment type="similarity">
    <text evidence="5 11">Belongs to the purine/pyrimidine phosphoribosyltransferase family.</text>
</comment>
<evidence type="ECO:0000259" key="12">
    <source>
        <dbReference type="Pfam" id="PF00156"/>
    </source>
</evidence>
<keyword evidence="8 11" id="KW-0328">Glycosyltransferase</keyword>
<accession>A0ABU0R6N7</accession>
<evidence type="ECO:0000256" key="8">
    <source>
        <dbReference type="ARBA" id="ARBA00022676"/>
    </source>
</evidence>
<dbReference type="InterPro" id="IPR005764">
    <property type="entry name" value="Ade_phspho_trans"/>
</dbReference>
<evidence type="ECO:0000256" key="6">
    <source>
        <dbReference type="ARBA" id="ARBA00011893"/>
    </source>
</evidence>
<sequence>MSVNETEARALVEPRIALIPDFPEPGVLFRDLTPVFADGPAFRALAAALTAPFEGRFDDLGGVEARGFLLAGAASALCGAGVLTVRKTGKLPRAVLSESYALEYGMAGLEVHEGELQPGARVLILDDVLATGGTVGAAARLVERAGWQVAGIAVALELTGLGGRERLAGYEVYSLLQY</sequence>
<evidence type="ECO:0000256" key="3">
    <source>
        <dbReference type="ARBA" id="ARBA00004496"/>
    </source>
</evidence>
<evidence type="ECO:0000256" key="1">
    <source>
        <dbReference type="ARBA" id="ARBA00000868"/>
    </source>
</evidence>
<evidence type="ECO:0000256" key="7">
    <source>
        <dbReference type="ARBA" id="ARBA00022490"/>
    </source>
</evidence>
<protein>
    <recommendedName>
        <fullName evidence="6 11">Adenine phosphoribosyltransferase</fullName>
        <shortName evidence="11">APRT</shortName>
        <ecNumber evidence="6 11">2.4.2.7</ecNumber>
    </recommendedName>
</protein>
<comment type="pathway">
    <text evidence="4 11">Purine metabolism; AMP biosynthesis via salvage pathway; AMP from adenine: step 1/1.</text>
</comment>
<dbReference type="NCBIfam" id="NF002636">
    <property type="entry name" value="PRK02304.1-5"/>
    <property type="match status" value="1"/>
</dbReference>
<evidence type="ECO:0000256" key="2">
    <source>
        <dbReference type="ARBA" id="ARBA00003968"/>
    </source>
</evidence>
<keyword evidence="10 11" id="KW-0660">Purine salvage</keyword>
<organism evidence="13 14">
    <name type="scientific">Agromyces ramosus</name>
    <dbReference type="NCBI Taxonomy" id="33879"/>
    <lineage>
        <taxon>Bacteria</taxon>
        <taxon>Bacillati</taxon>
        <taxon>Actinomycetota</taxon>
        <taxon>Actinomycetes</taxon>
        <taxon>Micrococcales</taxon>
        <taxon>Microbacteriaceae</taxon>
        <taxon>Agromyces</taxon>
    </lineage>
</organism>
<name>A0ABU0R6N7_9MICO</name>
<dbReference type="SUPFAM" id="SSF53271">
    <property type="entry name" value="PRTase-like"/>
    <property type="match status" value="1"/>
</dbReference>
<evidence type="ECO:0000256" key="4">
    <source>
        <dbReference type="ARBA" id="ARBA00004659"/>
    </source>
</evidence>
<dbReference type="InterPro" id="IPR029057">
    <property type="entry name" value="PRTase-like"/>
</dbReference>
<evidence type="ECO:0000256" key="11">
    <source>
        <dbReference type="HAMAP-Rule" id="MF_00004"/>
    </source>
</evidence>
<dbReference type="InterPro" id="IPR000836">
    <property type="entry name" value="PRTase_dom"/>
</dbReference>
<gene>
    <name evidence="11" type="primary">apt</name>
    <name evidence="13" type="ORF">QFZ26_001301</name>
</gene>